<gene>
    <name evidence="1" type="ORF">IQ241_24515</name>
</gene>
<name>A0A8J7B141_9CYAN</name>
<proteinExistence type="predicted"/>
<keyword evidence="2" id="KW-1185">Reference proteome</keyword>
<dbReference type="EMBL" id="JADEXG010000113">
    <property type="protein sequence ID" value="MBE9080412.1"/>
    <property type="molecule type" value="Genomic_DNA"/>
</dbReference>
<comment type="caution">
    <text evidence="1">The sequence shown here is derived from an EMBL/GenBank/DDBJ whole genome shotgun (WGS) entry which is preliminary data.</text>
</comment>
<dbReference type="SUPFAM" id="SSF109709">
    <property type="entry name" value="KorB DNA-binding domain-like"/>
    <property type="match status" value="1"/>
</dbReference>
<evidence type="ECO:0000313" key="2">
    <source>
        <dbReference type="Proteomes" id="UP000636505"/>
    </source>
</evidence>
<evidence type="ECO:0000313" key="1">
    <source>
        <dbReference type="EMBL" id="MBE9080412.1"/>
    </source>
</evidence>
<protein>
    <submittedName>
        <fullName evidence="1">Uncharacterized protein</fullName>
    </submittedName>
</protein>
<reference evidence="1" key="1">
    <citation type="submission" date="2020-10" db="EMBL/GenBank/DDBJ databases">
        <authorList>
            <person name="Castelo-Branco R."/>
            <person name="Eusebio N."/>
            <person name="Adriana R."/>
            <person name="Vieira A."/>
            <person name="Brugerolle De Fraissinette N."/>
            <person name="Rezende De Castro R."/>
            <person name="Schneider M.P."/>
            <person name="Vasconcelos V."/>
            <person name="Leao P.N."/>
        </authorList>
    </citation>
    <scope>NUCLEOTIDE SEQUENCE</scope>
    <source>
        <strain evidence="1">LEGE 07310</strain>
    </source>
</reference>
<dbReference type="AlphaFoldDB" id="A0A8J7B141"/>
<sequence length="448" mass="51692">MDHLSRYWQMRVLTGPGQLTYRNFPDVQQWFEPRYADSLSAGTLDETDCQRSLWEMAQSSREEASLAQLSLRCWVSYQIEAACNQLARQFGEAYSFTQNDLWRLVMDDDGRTSSDYTPVTVKILNQYDPAQSGLRNWTYRLTKSNSDINAFLKEQGLYRISPWAILNDTKLPQLPKVLPHLSRGELTAAGRLLNAYHQVYRRDRIANRQAGRGRRCEDPTDEQLRRINPNEPANVVFSQLSELAEQLRQYRIAARRGSPQTQSLDRLERDAYDREDLTADDGEQVQDEFLQQYRDNFVAALDASIQAIVQVYVDRYQKRRPPQGQIYCQALELFHCQGLSMAEIARQVGLSSQVQVTRLLQLRRLRAEVLVHWLNQLKQQTQAKALNHISPERLNAIAQQLDQVLTEETEAVMDAAQAEAQMPKNRTSNSLFARRLCYLLANIILPPP</sequence>
<dbReference type="Proteomes" id="UP000636505">
    <property type="component" value="Unassembled WGS sequence"/>
</dbReference>
<organism evidence="1 2">
    <name type="scientific">Vasconcelosia minhoensis LEGE 07310</name>
    <dbReference type="NCBI Taxonomy" id="915328"/>
    <lineage>
        <taxon>Bacteria</taxon>
        <taxon>Bacillati</taxon>
        <taxon>Cyanobacteriota</taxon>
        <taxon>Cyanophyceae</taxon>
        <taxon>Nodosilineales</taxon>
        <taxon>Cymatolegaceae</taxon>
        <taxon>Vasconcelosia</taxon>
        <taxon>Vasconcelosia minhoensis</taxon>
    </lineage>
</organism>
<accession>A0A8J7B141</accession>